<keyword evidence="2" id="KW-0808">Transferase</keyword>
<gene>
    <name evidence="2" type="ordered locus">Hhal_1573</name>
</gene>
<dbReference type="Pfam" id="PF13692">
    <property type="entry name" value="Glyco_trans_1_4"/>
    <property type="match status" value="1"/>
</dbReference>
<accession>A1WXC5</accession>
<reference evidence="3" key="1">
    <citation type="submission" date="2006-12" db="EMBL/GenBank/DDBJ databases">
        <title>Complete sequence of Halorhodospira halophila SL1.</title>
        <authorList>
            <consortium name="US DOE Joint Genome Institute"/>
            <person name="Copeland A."/>
            <person name="Lucas S."/>
            <person name="Lapidus A."/>
            <person name="Barry K."/>
            <person name="Detter J.C."/>
            <person name="Glavina del Rio T."/>
            <person name="Hammon N."/>
            <person name="Israni S."/>
            <person name="Dalin E."/>
            <person name="Tice H."/>
            <person name="Pitluck S."/>
            <person name="Saunders E."/>
            <person name="Brettin T."/>
            <person name="Bruce D."/>
            <person name="Han C."/>
            <person name="Tapia R."/>
            <person name="Schmutz J."/>
            <person name="Larimer F."/>
            <person name="Land M."/>
            <person name="Hauser L."/>
            <person name="Kyrpides N."/>
            <person name="Mikhailova N."/>
            <person name="Hoff W."/>
            <person name="Richardson P."/>
        </authorList>
    </citation>
    <scope>NUCLEOTIDE SEQUENCE [LARGE SCALE GENOMIC DNA]</scope>
    <source>
        <strain evidence="3">DSM 244 / SL1</strain>
    </source>
</reference>
<dbReference type="AlphaFoldDB" id="A1WXC5"/>
<dbReference type="STRING" id="349124.Hhal_1573"/>
<dbReference type="Gene3D" id="3.40.50.2000">
    <property type="entry name" value="Glycogen Phosphorylase B"/>
    <property type="match status" value="2"/>
</dbReference>
<evidence type="ECO:0000259" key="1">
    <source>
        <dbReference type="Pfam" id="PF13439"/>
    </source>
</evidence>
<dbReference type="PANTHER" id="PTHR45947">
    <property type="entry name" value="SULFOQUINOVOSYL TRANSFERASE SQD2"/>
    <property type="match status" value="1"/>
</dbReference>
<dbReference type="CAZy" id="GT4">
    <property type="family name" value="Glycosyltransferase Family 4"/>
</dbReference>
<dbReference type="EMBL" id="CP000544">
    <property type="protein sequence ID" value="ABM62337.1"/>
    <property type="molecule type" value="Genomic_DNA"/>
</dbReference>
<dbReference type="PANTHER" id="PTHR45947:SF3">
    <property type="entry name" value="SULFOQUINOVOSYL TRANSFERASE SQD2"/>
    <property type="match status" value="1"/>
</dbReference>
<evidence type="ECO:0000313" key="3">
    <source>
        <dbReference type="Proteomes" id="UP000000647"/>
    </source>
</evidence>
<dbReference type="HOGENOM" id="CLU_009583_35_2_6"/>
<sequence length="361" mass="40380">MRILFVSTLSHIPQRASGANSSTDQLCRGLSSRGHHVAVLSSLRGGDRLAWWNRLRHHLTPGQNLPPDRACGYLTYRGYAPLKDLDEALGDFRPDIAVADVGKTSRIAEALRARRVPTVAYLRDLEPETFSDHPVTDPQVSFIANSQFTASAYAQHRDLQCQIIRPLVHPEYYRVNSTREVALHINPSPKKGIDITLNLAEARLDIPFLLVETWSLARELREHYRRRAAELPNVRVVPTQRDMRAYYGRTRVVLAPSIWPETWGRIATEAHISGIPVLASTRGGLPESVGPGGTLLDPEAPLEQWVEALGRLWDDRTVYARLSRAALDHADRPEIHPKRVLDDFSGVLEQTRAMATASTPA</sequence>
<protein>
    <submittedName>
        <fullName evidence="2">Glycosyl transferase, group 1</fullName>
    </submittedName>
</protein>
<dbReference type="InterPro" id="IPR028098">
    <property type="entry name" value="Glyco_trans_4-like_N"/>
</dbReference>
<proteinExistence type="predicted"/>
<reference evidence="2 3" key="2">
    <citation type="journal article" date="2013" name="Stand. Genomic Sci.">
        <title>Complete genome sequence of Halorhodospira halophila SL1.</title>
        <authorList>
            <person name="Challacombe J.F."/>
            <person name="Majid S."/>
            <person name="Deole R."/>
            <person name="Brettin T.S."/>
            <person name="Bruce D."/>
            <person name="Delano S.F."/>
            <person name="Detter J.C."/>
            <person name="Gleasner C.D."/>
            <person name="Han C.S."/>
            <person name="Misra M."/>
            <person name="Reitenga K.G."/>
            <person name="Mikhailova N."/>
            <person name="Woyke T."/>
            <person name="Pitluck S."/>
            <person name="Nolan M."/>
            <person name="Land M.L."/>
            <person name="Saunders E."/>
            <person name="Tapia R."/>
            <person name="Lapidus A."/>
            <person name="Ivanova N."/>
            <person name="Hoff W.D."/>
        </authorList>
    </citation>
    <scope>NUCLEOTIDE SEQUENCE [LARGE SCALE GENOMIC DNA]</scope>
    <source>
        <strain evidence="3">DSM 244 / SL1</strain>
    </source>
</reference>
<dbReference type="KEGG" id="hha:Hhal_1573"/>
<dbReference type="Pfam" id="PF13439">
    <property type="entry name" value="Glyco_transf_4"/>
    <property type="match status" value="1"/>
</dbReference>
<dbReference type="eggNOG" id="COG0438">
    <property type="taxonomic scope" value="Bacteria"/>
</dbReference>
<name>A1WXC5_HALHL</name>
<dbReference type="OrthoDB" id="255821at2"/>
<keyword evidence="3" id="KW-1185">Reference proteome</keyword>
<evidence type="ECO:0000313" key="2">
    <source>
        <dbReference type="EMBL" id="ABM62337.1"/>
    </source>
</evidence>
<dbReference type="Proteomes" id="UP000000647">
    <property type="component" value="Chromosome"/>
</dbReference>
<feature type="domain" description="Glycosyltransferase subfamily 4-like N-terminal" evidence="1">
    <location>
        <begin position="17"/>
        <end position="127"/>
    </location>
</feature>
<dbReference type="SUPFAM" id="SSF53756">
    <property type="entry name" value="UDP-Glycosyltransferase/glycogen phosphorylase"/>
    <property type="match status" value="1"/>
</dbReference>
<dbReference type="InterPro" id="IPR050194">
    <property type="entry name" value="Glycosyltransferase_grp1"/>
</dbReference>
<organism evidence="2 3">
    <name type="scientific">Halorhodospira halophila (strain DSM 244 / SL1)</name>
    <name type="common">Ectothiorhodospira halophila (strain DSM 244 / SL1)</name>
    <dbReference type="NCBI Taxonomy" id="349124"/>
    <lineage>
        <taxon>Bacteria</taxon>
        <taxon>Pseudomonadati</taxon>
        <taxon>Pseudomonadota</taxon>
        <taxon>Gammaproteobacteria</taxon>
        <taxon>Chromatiales</taxon>
        <taxon>Ectothiorhodospiraceae</taxon>
        <taxon>Halorhodospira</taxon>
    </lineage>
</organism>
<dbReference type="GO" id="GO:0016757">
    <property type="term" value="F:glycosyltransferase activity"/>
    <property type="evidence" value="ECO:0007669"/>
    <property type="project" value="TreeGrafter"/>
</dbReference>